<gene>
    <name evidence="9" type="ORF">NJ959_03800</name>
</gene>
<dbReference type="PANTHER" id="PTHR30003">
    <property type="entry name" value="L-LACTATE PERMEASE"/>
    <property type="match status" value="1"/>
</dbReference>
<dbReference type="InterPro" id="IPR003804">
    <property type="entry name" value="Lactate_perm"/>
</dbReference>
<name>A0AAE3GP77_9CYAN</name>
<evidence type="ECO:0000313" key="10">
    <source>
        <dbReference type="Proteomes" id="UP001204953"/>
    </source>
</evidence>
<feature type="transmembrane region" description="Helical" evidence="8">
    <location>
        <begin position="266"/>
        <end position="283"/>
    </location>
</feature>
<sequence>MNLSLAFTATLPIVTVILCILYLKKNVVFSSFSGLVVTGLLIIFIEKYHLNIYQIAATVKSASILSISAIIVIVPGLYLTRVLREQKSLEGITSWIESLPINPETKALILLVGFLPAIESLTGFGVSLFLGIPIFFKLFPEKKALKLSILGMNIMPWGTLGLATIIGAKLIDKSPAELGTVTSLTSFLVFPYLTMVSLYAIGGTKSLKKYLLLALVLGITLSSLIWLNNRYLYTETAGVFAGIITGIVGMYIGCGNRSYIGLPLKALKPYILVLLLIVSIRFIQPLNLWLAHILVLRSENVSFSPLTSPGIVLLLVALLVQRMESVQISLVEVLKKSQNACLSLITFLLLSQAMLQSGMIKTISAVISSQAGEVPAILLSPLIGMLSGFATGSNLGGNALLITAQYEIGQQWGQGILFAAAHNSGAGHMVFSSIPVIVLAIAIVKDTYHNCLDLSEYYLLKFTLKVSIGIYLAILSAIYILKQFL</sequence>
<evidence type="ECO:0000256" key="5">
    <source>
        <dbReference type="ARBA" id="ARBA00022692"/>
    </source>
</evidence>
<evidence type="ECO:0000256" key="3">
    <source>
        <dbReference type="ARBA" id="ARBA00022448"/>
    </source>
</evidence>
<comment type="subcellular location">
    <subcellularLocation>
        <location evidence="1 8">Cell membrane</location>
        <topology evidence="1 8">Multi-pass membrane protein</topology>
    </subcellularLocation>
</comment>
<evidence type="ECO:0000313" key="9">
    <source>
        <dbReference type="EMBL" id="MCP2727599.1"/>
    </source>
</evidence>
<evidence type="ECO:0000256" key="8">
    <source>
        <dbReference type="RuleBase" id="RU365092"/>
    </source>
</evidence>
<dbReference type="AlphaFoldDB" id="A0AAE3GP77"/>
<feature type="transmembrane region" description="Helical" evidence="8">
    <location>
        <begin position="303"/>
        <end position="320"/>
    </location>
</feature>
<comment type="similarity">
    <text evidence="2 8">Belongs to the lactate permease family.</text>
</comment>
<feature type="transmembrane region" description="Helical" evidence="8">
    <location>
        <begin position="340"/>
        <end position="359"/>
    </location>
</feature>
<feature type="transmembrane region" description="Helical" evidence="8">
    <location>
        <begin position="147"/>
        <end position="168"/>
    </location>
</feature>
<dbReference type="Proteomes" id="UP001204953">
    <property type="component" value="Unassembled WGS sequence"/>
</dbReference>
<dbReference type="RefSeq" id="WP_254010411.1">
    <property type="nucleotide sequence ID" value="NZ_JAMZMM010000020.1"/>
</dbReference>
<dbReference type="PANTHER" id="PTHR30003:SF0">
    <property type="entry name" value="GLYCOLATE PERMEASE GLCA-RELATED"/>
    <property type="match status" value="1"/>
</dbReference>
<feature type="transmembrane region" description="Helical" evidence="8">
    <location>
        <begin position="57"/>
        <end position="79"/>
    </location>
</feature>
<feature type="transmembrane region" description="Helical" evidence="8">
    <location>
        <begin position="379"/>
        <end position="404"/>
    </location>
</feature>
<organism evidence="9 10">
    <name type="scientific">Limnofasciculus baicalensis BBK-W-15</name>
    <dbReference type="NCBI Taxonomy" id="2699891"/>
    <lineage>
        <taxon>Bacteria</taxon>
        <taxon>Bacillati</taxon>
        <taxon>Cyanobacteriota</taxon>
        <taxon>Cyanophyceae</taxon>
        <taxon>Coleofasciculales</taxon>
        <taxon>Coleofasciculaceae</taxon>
        <taxon>Limnofasciculus</taxon>
        <taxon>Limnofasciculus baicalensis</taxon>
    </lineage>
</organism>
<feature type="transmembrane region" description="Helical" evidence="8">
    <location>
        <begin position="233"/>
        <end position="254"/>
    </location>
</feature>
<dbReference type="GO" id="GO:0005886">
    <property type="term" value="C:plasma membrane"/>
    <property type="evidence" value="ECO:0007669"/>
    <property type="project" value="UniProtKB-SubCell"/>
</dbReference>
<comment type="caution">
    <text evidence="9">The sequence shown here is derived from an EMBL/GenBank/DDBJ whole genome shotgun (WGS) entry which is preliminary data.</text>
</comment>
<dbReference type="GO" id="GO:0015129">
    <property type="term" value="F:lactate transmembrane transporter activity"/>
    <property type="evidence" value="ECO:0007669"/>
    <property type="project" value="UniProtKB-UniRule"/>
</dbReference>
<accession>A0AAE3GP77</accession>
<evidence type="ECO:0000256" key="6">
    <source>
        <dbReference type="ARBA" id="ARBA00022989"/>
    </source>
</evidence>
<feature type="transmembrane region" description="Helical" evidence="8">
    <location>
        <begin position="462"/>
        <end position="481"/>
    </location>
</feature>
<reference evidence="9" key="1">
    <citation type="submission" date="2022-06" db="EMBL/GenBank/DDBJ databases">
        <title>New cyanobacteria of genus Symplocastrum in benthos of Lake Baikal.</title>
        <authorList>
            <person name="Sorokovikova E."/>
            <person name="Tikhonova I."/>
            <person name="Krasnopeev A."/>
            <person name="Evseev P."/>
            <person name="Gladkikh A."/>
            <person name="Belykh O."/>
        </authorList>
    </citation>
    <scope>NUCLEOTIDE SEQUENCE</scope>
    <source>
        <strain evidence="9">BBK-W-15</strain>
    </source>
</reference>
<feature type="transmembrane region" description="Helical" evidence="8">
    <location>
        <begin position="210"/>
        <end position="227"/>
    </location>
</feature>
<feature type="transmembrane region" description="Helical" evidence="8">
    <location>
        <begin position="5"/>
        <end position="23"/>
    </location>
</feature>
<keyword evidence="3 8" id="KW-0813">Transport</keyword>
<proteinExistence type="inferred from homology"/>
<feature type="transmembrane region" description="Helical" evidence="8">
    <location>
        <begin position="416"/>
        <end position="442"/>
    </location>
</feature>
<feature type="transmembrane region" description="Helical" evidence="8">
    <location>
        <begin position="107"/>
        <end position="135"/>
    </location>
</feature>
<keyword evidence="7 8" id="KW-0472">Membrane</keyword>
<dbReference type="GO" id="GO:0015295">
    <property type="term" value="F:solute:proton symporter activity"/>
    <property type="evidence" value="ECO:0007669"/>
    <property type="project" value="TreeGrafter"/>
</dbReference>
<keyword evidence="10" id="KW-1185">Reference proteome</keyword>
<comment type="function">
    <text evidence="8">Uptake of L-lactate across the membrane. Can also transport D-lactate and glycolate.</text>
</comment>
<dbReference type="Pfam" id="PF02652">
    <property type="entry name" value="Lactate_perm"/>
    <property type="match status" value="2"/>
</dbReference>
<dbReference type="EMBL" id="JAMZMM010000020">
    <property type="protein sequence ID" value="MCP2727599.1"/>
    <property type="molecule type" value="Genomic_DNA"/>
</dbReference>
<feature type="transmembrane region" description="Helical" evidence="8">
    <location>
        <begin position="29"/>
        <end position="45"/>
    </location>
</feature>
<evidence type="ECO:0000256" key="1">
    <source>
        <dbReference type="ARBA" id="ARBA00004651"/>
    </source>
</evidence>
<evidence type="ECO:0000256" key="2">
    <source>
        <dbReference type="ARBA" id="ARBA00010100"/>
    </source>
</evidence>
<evidence type="ECO:0000256" key="4">
    <source>
        <dbReference type="ARBA" id="ARBA00022475"/>
    </source>
</evidence>
<keyword evidence="5 8" id="KW-0812">Transmembrane</keyword>
<keyword evidence="6 8" id="KW-1133">Transmembrane helix</keyword>
<keyword evidence="4 8" id="KW-1003">Cell membrane</keyword>
<evidence type="ECO:0000256" key="7">
    <source>
        <dbReference type="ARBA" id="ARBA00023136"/>
    </source>
</evidence>
<feature type="transmembrane region" description="Helical" evidence="8">
    <location>
        <begin position="180"/>
        <end position="201"/>
    </location>
</feature>
<protein>
    <recommendedName>
        <fullName evidence="8">L-lactate permease</fullName>
    </recommendedName>
</protein>